<dbReference type="PIRSF" id="PIRSF002211">
    <property type="entry name" value="Ribosomal_L30_bac-type"/>
    <property type="match status" value="1"/>
</dbReference>
<dbReference type="Pfam" id="PF00327">
    <property type="entry name" value="Ribosomal_L30"/>
    <property type="match status" value="1"/>
</dbReference>
<evidence type="ECO:0000313" key="7">
    <source>
        <dbReference type="EMBL" id="TXB67334.1"/>
    </source>
</evidence>
<dbReference type="CDD" id="cd01658">
    <property type="entry name" value="Ribosomal_L30"/>
    <property type="match status" value="1"/>
</dbReference>
<comment type="caution">
    <text evidence="7">The sequence shown here is derived from an EMBL/GenBank/DDBJ whole genome shotgun (WGS) entry which is preliminary data.</text>
</comment>
<evidence type="ECO:0000256" key="4">
    <source>
        <dbReference type="ARBA" id="ARBA00023274"/>
    </source>
</evidence>
<dbReference type="InterPro" id="IPR036919">
    <property type="entry name" value="Ribo_uL30_ferredoxin-like_sf"/>
</dbReference>
<accession>A0A5C6RZ12</accession>
<dbReference type="InterPro" id="IPR005996">
    <property type="entry name" value="Ribosomal_uL30_bac-type"/>
</dbReference>
<dbReference type="PANTHER" id="PTHR15892:SF2">
    <property type="entry name" value="LARGE RIBOSOMAL SUBUNIT PROTEIN UL30M"/>
    <property type="match status" value="1"/>
</dbReference>
<keyword evidence="4 5" id="KW-0687">Ribonucleoprotein</keyword>
<dbReference type="RefSeq" id="WP_147098770.1">
    <property type="nucleotide sequence ID" value="NZ_VOOS01000001.1"/>
</dbReference>
<comment type="subunit">
    <text evidence="2 5">Part of the 50S ribosomal subunit.</text>
</comment>
<dbReference type="GO" id="GO:0022625">
    <property type="term" value="C:cytosolic large ribosomal subunit"/>
    <property type="evidence" value="ECO:0007669"/>
    <property type="project" value="TreeGrafter"/>
</dbReference>
<evidence type="ECO:0000259" key="6">
    <source>
        <dbReference type="Pfam" id="PF00327"/>
    </source>
</evidence>
<feature type="domain" description="Large ribosomal subunit protein uL30-like ferredoxin-like fold" evidence="6">
    <location>
        <begin position="4"/>
        <end position="53"/>
    </location>
</feature>
<organism evidence="7 8">
    <name type="scientific">Vicingus serpentipes</name>
    <dbReference type="NCBI Taxonomy" id="1926625"/>
    <lineage>
        <taxon>Bacteria</taxon>
        <taxon>Pseudomonadati</taxon>
        <taxon>Bacteroidota</taxon>
        <taxon>Flavobacteriia</taxon>
        <taxon>Flavobacteriales</taxon>
        <taxon>Vicingaceae</taxon>
        <taxon>Vicingus</taxon>
    </lineage>
</organism>
<dbReference type="NCBIfam" id="TIGR01308">
    <property type="entry name" value="rpmD_bact"/>
    <property type="match status" value="1"/>
</dbReference>
<evidence type="ECO:0000256" key="3">
    <source>
        <dbReference type="ARBA" id="ARBA00022980"/>
    </source>
</evidence>
<dbReference type="Proteomes" id="UP000321721">
    <property type="component" value="Unassembled WGS sequence"/>
</dbReference>
<dbReference type="AlphaFoldDB" id="A0A5C6RZ12"/>
<evidence type="ECO:0000256" key="2">
    <source>
        <dbReference type="ARBA" id="ARBA00011838"/>
    </source>
</evidence>
<evidence type="ECO:0000313" key="8">
    <source>
        <dbReference type="Proteomes" id="UP000321721"/>
    </source>
</evidence>
<reference evidence="7 8" key="1">
    <citation type="submission" date="2019-08" db="EMBL/GenBank/DDBJ databases">
        <title>Genome of Vicingus serpentipes NCIMB 15042.</title>
        <authorList>
            <person name="Bowman J.P."/>
        </authorList>
    </citation>
    <scope>NUCLEOTIDE SEQUENCE [LARGE SCALE GENOMIC DNA]</scope>
    <source>
        <strain evidence="7 8">NCIMB 15042</strain>
    </source>
</reference>
<dbReference type="SUPFAM" id="SSF55129">
    <property type="entry name" value="Ribosomal protein L30p/L7e"/>
    <property type="match status" value="1"/>
</dbReference>
<dbReference type="OrthoDB" id="9812790at2"/>
<evidence type="ECO:0000256" key="5">
    <source>
        <dbReference type="HAMAP-Rule" id="MF_01371"/>
    </source>
</evidence>
<keyword evidence="3 5" id="KW-0689">Ribosomal protein</keyword>
<dbReference type="EMBL" id="VOOS01000001">
    <property type="protein sequence ID" value="TXB67334.1"/>
    <property type="molecule type" value="Genomic_DNA"/>
</dbReference>
<sequence length="60" mass="6901">MAIVRIKQVKSQINRPARQKKTLIALGLRKMNQVVEHNATPQIMGMIDKVQHLLEVEQVK</sequence>
<name>A0A5C6RZ12_9FLAO</name>
<dbReference type="GO" id="GO:0003735">
    <property type="term" value="F:structural constituent of ribosome"/>
    <property type="evidence" value="ECO:0007669"/>
    <property type="project" value="InterPro"/>
</dbReference>
<dbReference type="HAMAP" id="MF_01371_B">
    <property type="entry name" value="Ribosomal_uL30_B"/>
    <property type="match status" value="1"/>
</dbReference>
<dbReference type="PANTHER" id="PTHR15892">
    <property type="entry name" value="MITOCHONDRIAL RIBOSOMAL PROTEIN L30"/>
    <property type="match status" value="1"/>
</dbReference>
<protein>
    <recommendedName>
        <fullName evidence="5">Large ribosomal subunit protein uL30</fullName>
    </recommendedName>
</protein>
<dbReference type="Gene3D" id="3.30.1390.20">
    <property type="entry name" value="Ribosomal protein L30, ferredoxin-like fold domain"/>
    <property type="match status" value="1"/>
</dbReference>
<dbReference type="GO" id="GO:0006412">
    <property type="term" value="P:translation"/>
    <property type="evidence" value="ECO:0007669"/>
    <property type="project" value="UniProtKB-UniRule"/>
</dbReference>
<dbReference type="InterPro" id="IPR016082">
    <property type="entry name" value="Ribosomal_uL30_ferredoxin-like"/>
</dbReference>
<evidence type="ECO:0000256" key="1">
    <source>
        <dbReference type="ARBA" id="ARBA00007594"/>
    </source>
</evidence>
<keyword evidence="8" id="KW-1185">Reference proteome</keyword>
<proteinExistence type="inferred from homology"/>
<comment type="similarity">
    <text evidence="1 5">Belongs to the universal ribosomal protein uL30 family.</text>
</comment>
<gene>
    <name evidence="5 7" type="primary">rpmD</name>
    <name evidence="7" type="ORF">FRY74_03860</name>
</gene>